<keyword evidence="8" id="KW-0675">Receptor</keyword>
<dbReference type="eggNOG" id="COG4771">
    <property type="taxonomic scope" value="Bacteria"/>
</dbReference>
<dbReference type="GO" id="GO:0044718">
    <property type="term" value="P:siderophore transmembrane transport"/>
    <property type="evidence" value="ECO:0007669"/>
    <property type="project" value="TreeGrafter"/>
</dbReference>
<evidence type="ECO:0000256" key="2">
    <source>
        <dbReference type="ARBA" id="ARBA00022448"/>
    </source>
</evidence>
<comment type="subcellular location">
    <subcellularLocation>
        <location evidence="1 10">Cell outer membrane</location>
        <topology evidence="1 10">Multi-pass membrane protein</topology>
    </subcellularLocation>
</comment>
<dbReference type="AlphaFoldDB" id="A0A023BQC6"/>
<dbReference type="NCBIfam" id="TIGR04057">
    <property type="entry name" value="SusC_RagA_signa"/>
    <property type="match status" value="1"/>
</dbReference>
<keyword evidence="2 10" id="KW-0813">Transport</keyword>
<evidence type="ECO:0000256" key="4">
    <source>
        <dbReference type="ARBA" id="ARBA00022692"/>
    </source>
</evidence>
<comment type="caution">
    <text evidence="15">The sequence shown here is derived from an EMBL/GenBank/DDBJ whole genome shotgun (WGS) entry which is preliminary data.</text>
</comment>
<dbReference type="InterPro" id="IPR037066">
    <property type="entry name" value="Plug_dom_sf"/>
</dbReference>
<keyword evidence="3 10" id="KW-1134">Transmembrane beta strand</keyword>
<dbReference type="NCBIfam" id="TIGR04056">
    <property type="entry name" value="OMP_RagA_SusC"/>
    <property type="match status" value="1"/>
</dbReference>
<keyword evidence="5 12" id="KW-0732">Signal</keyword>
<evidence type="ECO:0000256" key="11">
    <source>
        <dbReference type="RuleBase" id="RU003357"/>
    </source>
</evidence>
<dbReference type="InterPro" id="IPR039426">
    <property type="entry name" value="TonB-dep_rcpt-like"/>
</dbReference>
<keyword evidence="4 10" id="KW-0812">Transmembrane</keyword>
<dbReference type="Gene3D" id="2.40.170.20">
    <property type="entry name" value="TonB-dependent receptor, beta-barrel domain"/>
    <property type="match status" value="1"/>
</dbReference>
<dbReference type="Pfam" id="PF13715">
    <property type="entry name" value="CarbopepD_reg_2"/>
    <property type="match status" value="1"/>
</dbReference>
<evidence type="ECO:0000256" key="3">
    <source>
        <dbReference type="ARBA" id="ARBA00022452"/>
    </source>
</evidence>
<dbReference type="PROSITE" id="PS52016">
    <property type="entry name" value="TONB_DEPENDENT_REC_3"/>
    <property type="match status" value="1"/>
</dbReference>
<evidence type="ECO:0000259" key="13">
    <source>
        <dbReference type="Pfam" id="PF00593"/>
    </source>
</evidence>
<evidence type="ECO:0000256" key="9">
    <source>
        <dbReference type="ARBA" id="ARBA00023237"/>
    </source>
</evidence>
<evidence type="ECO:0000256" key="12">
    <source>
        <dbReference type="SAM" id="SignalP"/>
    </source>
</evidence>
<dbReference type="PANTHER" id="PTHR30069">
    <property type="entry name" value="TONB-DEPENDENT OUTER MEMBRANE RECEPTOR"/>
    <property type="match status" value="1"/>
</dbReference>
<accession>A0A023BQC6</accession>
<dbReference type="InterPro" id="IPR008969">
    <property type="entry name" value="CarboxyPept-like_regulatory"/>
</dbReference>
<dbReference type="Pfam" id="PF07715">
    <property type="entry name" value="Plug"/>
    <property type="match status" value="1"/>
</dbReference>
<keyword evidence="9 10" id="KW-0998">Cell outer membrane</keyword>
<feature type="signal peptide" evidence="12">
    <location>
        <begin position="1"/>
        <end position="25"/>
    </location>
</feature>
<name>A0A023BQC6_9FLAO</name>
<feature type="domain" description="TonB-dependent receptor-like beta-barrel" evidence="13">
    <location>
        <begin position="406"/>
        <end position="934"/>
    </location>
</feature>
<feature type="chain" id="PRO_5001512233" evidence="12">
    <location>
        <begin position="26"/>
        <end position="978"/>
    </location>
</feature>
<dbReference type="InterPro" id="IPR012910">
    <property type="entry name" value="Plug_dom"/>
</dbReference>
<keyword evidence="7 10" id="KW-0472">Membrane</keyword>
<evidence type="ECO:0000259" key="14">
    <source>
        <dbReference type="Pfam" id="PF07715"/>
    </source>
</evidence>
<evidence type="ECO:0000256" key="1">
    <source>
        <dbReference type="ARBA" id="ARBA00004571"/>
    </source>
</evidence>
<reference evidence="15 16" key="1">
    <citation type="submission" date="2014-04" db="EMBL/GenBank/DDBJ databases">
        <title>Aquimarina sp. 22II-S11-z7 Genome Sequencing.</title>
        <authorList>
            <person name="Lai Q."/>
        </authorList>
    </citation>
    <scope>NUCLEOTIDE SEQUENCE [LARGE SCALE GENOMIC DNA]</scope>
    <source>
        <strain evidence="15 16">22II-S11-z7</strain>
    </source>
</reference>
<dbReference type="RefSeq" id="WP_034246354.1">
    <property type="nucleotide sequence ID" value="NZ_AQRA01000010.1"/>
</dbReference>
<evidence type="ECO:0000256" key="10">
    <source>
        <dbReference type="PROSITE-ProRule" id="PRU01360"/>
    </source>
</evidence>
<dbReference type="GO" id="GO:0009279">
    <property type="term" value="C:cell outer membrane"/>
    <property type="evidence" value="ECO:0007669"/>
    <property type="project" value="UniProtKB-SubCell"/>
</dbReference>
<dbReference type="GO" id="GO:0015344">
    <property type="term" value="F:siderophore uptake transmembrane transporter activity"/>
    <property type="evidence" value="ECO:0007669"/>
    <property type="project" value="TreeGrafter"/>
</dbReference>
<dbReference type="STRING" id="1317122.ATO12_04560"/>
<organism evidence="15 16">
    <name type="scientific">Aquimarina atlantica</name>
    <dbReference type="NCBI Taxonomy" id="1317122"/>
    <lineage>
        <taxon>Bacteria</taxon>
        <taxon>Pseudomonadati</taxon>
        <taxon>Bacteroidota</taxon>
        <taxon>Flavobacteriia</taxon>
        <taxon>Flavobacteriales</taxon>
        <taxon>Flavobacteriaceae</taxon>
        <taxon>Aquimarina</taxon>
    </lineage>
</organism>
<dbReference type="Proteomes" id="UP000023541">
    <property type="component" value="Unassembled WGS sequence"/>
</dbReference>
<evidence type="ECO:0000256" key="8">
    <source>
        <dbReference type="ARBA" id="ARBA00023170"/>
    </source>
</evidence>
<evidence type="ECO:0000256" key="7">
    <source>
        <dbReference type="ARBA" id="ARBA00023136"/>
    </source>
</evidence>
<dbReference type="InterPro" id="IPR023997">
    <property type="entry name" value="TonB-dep_OMP_SusC/RagA_CS"/>
</dbReference>
<evidence type="ECO:0000313" key="15">
    <source>
        <dbReference type="EMBL" id="EZH71893.1"/>
    </source>
</evidence>
<dbReference type="Pfam" id="PF00593">
    <property type="entry name" value="TonB_dep_Rec_b-barrel"/>
    <property type="match status" value="1"/>
</dbReference>
<dbReference type="InterPro" id="IPR000531">
    <property type="entry name" value="Beta-barrel_TonB"/>
</dbReference>
<feature type="domain" description="TonB-dependent receptor plug" evidence="14">
    <location>
        <begin position="121"/>
        <end position="251"/>
    </location>
</feature>
<dbReference type="OrthoDB" id="9768177at2"/>
<evidence type="ECO:0000256" key="5">
    <source>
        <dbReference type="ARBA" id="ARBA00022729"/>
    </source>
</evidence>
<dbReference type="InterPro" id="IPR036942">
    <property type="entry name" value="Beta-barrel_TonB_sf"/>
</dbReference>
<evidence type="ECO:0000256" key="6">
    <source>
        <dbReference type="ARBA" id="ARBA00023077"/>
    </source>
</evidence>
<keyword evidence="16" id="KW-1185">Reference proteome</keyword>
<comment type="similarity">
    <text evidence="10 11">Belongs to the TonB-dependent receptor family.</text>
</comment>
<dbReference type="EMBL" id="AQRA01000010">
    <property type="protein sequence ID" value="EZH71893.1"/>
    <property type="molecule type" value="Genomic_DNA"/>
</dbReference>
<dbReference type="SUPFAM" id="SSF56935">
    <property type="entry name" value="Porins"/>
    <property type="match status" value="1"/>
</dbReference>
<evidence type="ECO:0000313" key="16">
    <source>
        <dbReference type="Proteomes" id="UP000023541"/>
    </source>
</evidence>
<dbReference type="Gene3D" id="2.170.130.10">
    <property type="entry name" value="TonB-dependent receptor, plug domain"/>
    <property type="match status" value="1"/>
</dbReference>
<keyword evidence="6 11" id="KW-0798">TonB box</keyword>
<proteinExistence type="inferred from homology"/>
<gene>
    <name evidence="15" type="ORF">ATO12_04560</name>
</gene>
<sequence length="978" mass="106152">MKKHNHFCKMKILLLLIFVPTLLLAQETITGKVVVEGTGQGAPFMNIIEEGTDNGTSSDIDGNFSITVSSLPVNLKVFALGFAEKTVPVATAGNITIQVAESTESLEEVVVTGLGSSIKRSNAANAVSTVSSEELVGNTGQTTVDGALYGKVPGVNITSSSGAPGGGFALRLRGISSISGNNQPLFIIDGVYINNTEIPSGLRFASGANRGNEENSGNRLADLDPSDIENIEVLKGASAAAIYGQRGNAGVVIITTKRGKGGKTKISFNQDVGFTTIIKKLGVRPWTASSVEAAFGTSERQRFENVIATRGELYDYEDEIYGETGFITDTKISAAGGNEKTKFYVGGSYRDEAGIIQKTGFDRISLRTNIDHKISDVFSISTSSNYVRSNSSRSFTGNENEGGLSFGYNLAYTRPWTNLFPDAAGNYPDNPDPSANGNMLLVRDLAKNEDSNNRFIQGLKLDVKLLNSEKNRLKFVLNGGVDFLANETFVYVPEIHQAQRGDDNGFIGVGKNNFTNFNMQAIGIWNHNAMNGDLGFTTQIGTTYLEQQTDLVFNQTTQLILGQTNLSQGFAQNITQNAFTVKEFGYFFQTEANYKDQIIGTVGYRIDKSTLNGDADKFYGFPKASLAVNLANFDFWQTDKVNQFKLRAAYGQTGNSAAFGSAFTGLNAVSVGGNGGTSIDGQLGDPNIKPETSSEFEVGFDIKMFDKVSLEATYYNREVKDLLLSRNLPSTSGFTRETKNFADLVNSGVEVSLNVDAFDSDNFYWNSGVQFWLNRSEITRLDIPAFAQPGAGFGLGLGSFYIEEGKPVTQIVGNINGTPTQVGDVEPDFQMSFTNQLTFFKQWDLSFLLHWKEGGNNLNLTRLLADLAQTSVDLDTQEGQDRVAQGFVATRFIEPAGYVRLREAALHYRFPTKIVKWLGDGVSGVKLGVSGRNLFTITDYSSYDPEVSVNGGSGLSSGLEVTPFPSTKQYYFHLSVNF</sequence>
<dbReference type="InterPro" id="IPR023996">
    <property type="entry name" value="TonB-dep_OMP_SusC/RagA"/>
</dbReference>
<protein>
    <submittedName>
        <fullName evidence="15">Membrane protein</fullName>
    </submittedName>
</protein>
<dbReference type="SUPFAM" id="SSF49464">
    <property type="entry name" value="Carboxypeptidase regulatory domain-like"/>
    <property type="match status" value="1"/>
</dbReference>
<dbReference type="PANTHER" id="PTHR30069:SF29">
    <property type="entry name" value="HEMOGLOBIN AND HEMOGLOBIN-HAPTOGLOBIN-BINDING PROTEIN 1-RELATED"/>
    <property type="match status" value="1"/>
</dbReference>